<sequence length="112" mass="12035">MPRASTGNGVRPKFEMSPWGSSAVRPMANDSAKAVEKAEQHDEPARPRIASSVNLDVVANSAGAAWAFVGVVTHMPIEYILAGTAATSAMNMWQVVTAKIEDVRERRKGKGR</sequence>
<dbReference type="Proteomes" id="UP001501074">
    <property type="component" value="Unassembled WGS sequence"/>
</dbReference>
<evidence type="ECO:0000313" key="3">
    <source>
        <dbReference type="Proteomes" id="UP001501074"/>
    </source>
</evidence>
<accession>A0ABP7A0N4</accession>
<comment type="caution">
    <text evidence="2">The sequence shown here is derived from an EMBL/GenBank/DDBJ whole genome shotgun (WGS) entry which is preliminary data.</text>
</comment>
<feature type="region of interest" description="Disordered" evidence="1">
    <location>
        <begin position="1"/>
        <end position="46"/>
    </location>
</feature>
<protein>
    <submittedName>
        <fullName evidence="2">Uncharacterized protein</fullName>
    </submittedName>
</protein>
<name>A0ABP7A0N4_9ACTN</name>
<feature type="compositionally biased region" description="Basic and acidic residues" evidence="1">
    <location>
        <begin position="33"/>
        <end position="46"/>
    </location>
</feature>
<evidence type="ECO:0000256" key="1">
    <source>
        <dbReference type="SAM" id="MobiDB-lite"/>
    </source>
</evidence>
<dbReference type="EMBL" id="BAAAZO010000008">
    <property type="protein sequence ID" value="GAA3621846.1"/>
    <property type="molecule type" value="Genomic_DNA"/>
</dbReference>
<keyword evidence="3" id="KW-1185">Reference proteome</keyword>
<gene>
    <name evidence="2" type="ORF">GCM10022223_43470</name>
</gene>
<organism evidence="2 3">
    <name type="scientific">Kineosporia mesophila</name>
    <dbReference type="NCBI Taxonomy" id="566012"/>
    <lineage>
        <taxon>Bacteria</taxon>
        <taxon>Bacillati</taxon>
        <taxon>Actinomycetota</taxon>
        <taxon>Actinomycetes</taxon>
        <taxon>Kineosporiales</taxon>
        <taxon>Kineosporiaceae</taxon>
        <taxon>Kineosporia</taxon>
    </lineage>
</organism>
<evidence type="ECO:0000313" key="2">
    <source>
        <dbReference type="EMBL" id="GAA3621846.1"/>
    </source>
</evidence>
<reference evidence="3" key="1">
    <citation type="journal article" date="2019" name="Int. J. Syst. Evol. Microbiol.">
        <title>The Global Catalogue of Microorganisms (GCM) 10K type strain sequencing project: providing services to taxonomists for standard genome sequencing and annotation.</title>
        <authorList>
            <consortium name="The Broad Institute Genomics Platform"/>
            <consortium name="The Broad Institute Genome Sequencing Center for Infectious Disease"/>
            <person name="Wu L."/>
            <person name="Ma J."/>
        </authorList>
    </citation>
    <scope>NUCLEOTIDE SEQUENCE [LARGE SCALE GENOMIC DNA]</scope>
    <source>
        <strain evidence="3">JCM 16902</strain>
    </source>
</reference>
<proteinExistence type="predicted"/>